<name>A0ABR3JN72_9AGAR</name>
<organism evidence="1 2">
    <name type="scientific">Hohenbuehelia grisea</name>
    <dbReference type="NCBI Taxonomy" id="104357"/>
    <lineage>
        <taxon>Eukaryota</taxon>
        <taxon>Fungi</taxon>
        <taxon>Dikarya</taxon>
        <taxon>Basidiomycota</taxon>
        <taxon>Agaricomycotina</taxon>
        <taxon>Agaricomycetes</taxon>
        <taxon>Agaricomycetidae</taxon>
        <taxon>Agaricales</taxon>
        <taxon>Pleurotineae</taxon>
        <taxon>Pleurotaceae</taxon>
        <taxon>Hohenbuehelia</taxon>
    </lineage>
</organism>
<evidence type="ECO:0000313" key="2">
    <source>
        <dbReference type="Proteomes" id="UP001556367"/>
    </source>
</evidence>
<dbReference type="Gene3D" id="3.80.10.10">
    <property type="entry name" value="Ribonuclease Inhibitor"/>
    <property type="match status" value="1"/>
</dbReference>
<dbReference type="SUPFAM" id="SSF52058">
    <property type="entry name" value="L domain-like"/>
    <property type="match status" value="1"/>
</dbReference>
<dbReference type="Proteomes" id="UP001556367">
    <property type="component" value="Unassembled WGS sequence"/>
</dbReference>
<evidence type="ECO:0008006" key="3">
    <source>
        <dbReference type="Google" id="ProtNLM"/>
    </source>
</evidence>
<dbReference type="InterPro" id="IPR032675">
    <property type="entry name" value="LRR_dom_sf"/>
</dbReference>
<comment type="caution">
    <text evidence="1">The sequence shown here is derived from an EMBL/GenBank/DDBJ whole genome shotgun (WGS) entry which is preliminary data.</text>
</comment>
<accession>A0ABR3JN72</accession>
<protein>
    <recommendedName>
        <fullName evidence="3">F-box domain-containing protein</fullName>
    </recommendedName>
</protein>
<proteinExistence type="predicted"/>
<keyword evidence="2" id="KW-1185">Reference proteome</keyword>
<evidence type="ECO:0000313" key="1">
    <source>
        <dbReference type="EMBL" id="KAL0956777.1"/>
    </source>
</evidence>
<gene>
    <name evidence="1" type="ORF">HGRIS_002897</name>
</gene>
<reference evidence="2" key="1">
    <citation type="submission" date="2024-06" db="EMBL/GenBank/DDBJ databases">
        <title>Multi-omics analyses provide insights into the biosynthesis of the anticancer antibiotic pleurotin in Hohenbuehelia grisea.</title>
        <authorList>
            <person name="Weaver J.A."/>
            <person name="Alberti F."/>
        </authorList>
    </citation>
    <scope>NUCLEOTIDE SEQUENCE [LARGE SCALE GENOMIC DNA]</scope>
    <source>
        <strain evidence="2">T-177</strain>
    </source>
</reference>
<sequence>MEERETSDNRRSPAPEVEILKSALSTDSVPQEILRMILDYSLPPEYLLDHSLACGPKSPWACALRQKKSNVSVCKSWYSARIEFLYRDVVLRRMNQAESFLQAILTRSRALSELPRQLFVHFPPLIGLPEFPEQEQESQRRRIQSYIDTIIQTCPCLSCIGLSPALFSSQSFTLVHHRDITRLVLGNGNGINIFKAIPLFSDTCRFLTSLSFYAHELSDIPTDLHFTNLVTLHLKTQPSSIGYLLEIVIHWKMRKLQHLTVQHESLGFAREPLRRFLARRGRNLRTLSFNPVAFASRSVSSPQDIAMQTMLDSCPSLEHLVIYTIPQAKLSHPSIKWLDIWLCETYPSVPSKADLGDRLPSLQLVRILDTALSELTDLPILIPPKACIDGDSEVTLTFSYPGLDIRYANGHLWRADAKLWENEDDEIAGIE</sequence>
<dbReference type="EMBL" id="JASNQZ010000006">
    <property type="protein sequence ID" value="KAL0956777.1"/>
    <property type="molecule type" value="Genomic_DNA"/>
</dbReference>